<dbReference type="AlphaFoldDB" id="A0A0P7H9J1"/>
<evidence type="ECO:0000256" key="3">
    <source>
        <dbReference type="ARBA" id="ARBA00022777"/>
    </source>
</evidence>
<accession>A0A0P7H9J1</accession>
<dbReference type="PATRIC" id="fig|699431.3.peg.901"/>
<sequence>MLALPPELRSEFKEPFGPVFSDAESLLSAAGRPIVAVGDVVTYHLREAGHEPHVAVVDGRTERETVTEEIRLALEDAEHHRIEVVNEPAELSRELLLSLREAVDAEENTLLLVEGEEDLATLPAVLATPLGGSVVYGQPGEGMVLIDVTESNRATMRDLLVRFDGDADAALAALGV</sequence>
<gene>
    <name evidence="7" type="ORF">SY89_00872</name>
</gene>
<comment type="function">
    <text evidence="6">Catalyzes the GTP-dependent phosphorylation of the 3'-hydroxyl group of dephosphocoenzyme A to form coenzyme A (CoA).</text>
</comment>
<proteinExistence type="inferred from homology"/>
<comment type="caution">
    <text evidence="6">Lacks conserved residue(s) required for the propagation of feature annotation.</text>
</comment>
<feature type="binding site" evidence="6">
    <location>
        <position position="117"/>
    </location>
    <ligand>
        <name>GTP</name>
        <dbReference type="ChEBI" id="CHEBI:37565"/>
    </ligand>
</feature>
<protein>
    <recommendedName>
        <fullName evidence="6">GTP-dependent dephospho-CoA kinase</fullName>
        <ecNumber evidence="6">2.7.1.237</ecNumber>
    </recommendedName>
    <alternativeName>
        <fullName evidence="6">Dephospho-coenzyme A kinase</fullName>
        <shortName evidence="6">DPCK</shortName>
    </alternativeName>
</protein>
<name>A0A0P7H9J1_9EURY</name>
<dbReference type="Proteomes" id="UP000050535">
    <property type="component" value="Unassembled WGS sequence"/>
</dbReference>
<dbReference type="GO" id="GO:0016301">
    <property type="term" value="F:kinase activity"/>
    <property type="evidence" value="ECO:0007669"/>
    <property type="project" value="UniProtKB-UniRule"/>
</dbReference>
<feature type="binding site" evidence="6">
    <location>
        <position position="41"/>
    </location>
    <ligand>
        <name>GTP</name>
        <dbReference type="ChEBI" id="CHEBI:37565"/>
    </ligand>
</feature>
<evidence type="ECO:0000256" key="4">
    <source>
        <dbReference type="ARBA" id="ARBA00022993"/>
    </source>
</evidence>
<dbReference type="RefSeq" id="WP_054583222.1">
    <property type="nucleotide sequence ID" value="NZ_LGUC01000001.1"/>
</dbReference>
<dbReference type="InterPro" id="IPR007164">
    <property type="entry name" value="GTP-dep_dephospho-CoA_kin"/>
</dbReference>
<comment type="caution">
    <text evidence="7">The sequence shown here is derived from an EMBL/GenBank/DDBJ whole genome shotgun (WGS) entry which is preliminary data.</text>
</comment>
<dbReference type="STRING" id="699431.SY89_00872"/>
<keyword evidence="8" id="KW-1185">Reference proteome</keyword>
<dbReference type="GO" id="GO:0015937">
    <property type="term" value="P:coenzyme A biosynthetic process"/>
    <property type="evidence" value="ECO:0007669"/>
    <property type="project" value="UniProtKB-UniRule"/>
</dbReference>
<dbReference type="GO" id="GO:0005525">
    <property type="term" value="F:GTP binding"/>
    <property type="evidence" value="ECO:0007669"/>
    <property type="project" value="UniProtKB-UniRule"/>
</dbReference>
<evidence type="ECO:0000313" key="7">
    <source>
        <dbReference type="EMBL" id="KPN30149.1"/>
    </source>
</evidence>
<evidence type="ECO:0000256" key="2">
    <source>
        <dbReference type="ARBA" id="ARBA00022741"/>
    </source>
</evidence>
<dbReference type="PANTHER" id="PTHR40732:SF1">
    <property type="entry name" value="GTP-DEPENDENT DEPHOSPHO-COA KINASE"/>
    <property type="match status" value="1"/>
</dbReference>
<dbReference type="PANTHER" id="PTHR40732">
    <property type="entry name" value="UPF0218 PROTEIN TK1697"/>
    <property type="match status" value="1"/>
</dbReference>
<evidence type="ECO:0000313" key="8">
    <source>
        <dbReference type="Proteomes" id="UP000050535"/>
    </source>
</evidence>
<dbReference type="UniPathway" id="UPA00241"/>
<feature type="binding site" evidence="6">
    <location>
        <position position="58"/>
    </location>
    <ligand>
        <name>GTP</name>
        <dbReference type="ChEBI" id="CHEBI:37565"/>
    </ligand>
</feature>
<keyword evidence="5 6" id="KW-0342">GTP-binding</keyword>
<feature type="binding site" evidence="6">
    <location>
        <position position="40"/>
    </location>
    <ligand>
        <name>GTP</name>
        <dbReference type="ChEBI" id="CHEBI:37565"/>
    </ligand>
</feature>
<feature type="binding site" evidence="6">
    <location>
        <position position="39"/>
    </location>
    <ligand>
        <name>GTP</name>
        <dbReference type="ChEBI" id="CHEBI:37565"/>
    </ligand>
</feature>
<dbReference type="EMBL" id="LGUC01000001">
    <property type="protein sequence ID" value="KPN30149.1"/>
    <property type="molecule type" value="Genomic_DNA"/>
</dbReference>
<keyword evidence="3 6" id="KW-0418">Kinase</keyword>
<comment type="pathway">
    <text evidence="6">Cofactor biosynthesis; coenzyme A biosynthesis.</text>
</comment>
<evidence type="ECO:0000256" key="6">
    <source>
        <dbReference type="HAMAP-Rule" id="MF_00590"/>
    </source>
</evidence>
<comment type="catalytic activity">
    <reaction evidence="6">
        <text>3'-dephospho-CoA + GTP = GDP + CoA + H(+)</text>
        <dbReference type="Rhea" id="RHEA:61156"/>
        <dbReference type="ChEBI" id="CHEBI:15378"/>
        <dbReference type="ChEBI" id="CHEBI:37565"/>
        <dbReference type="ChEBI" id="CHEBI:57287"/>
        <dbReference type="ChEBI" id="CHEBI:57328"/>
        <dbReference type="ChEBI" id="CHEBI:58189"/>
        <dbReference type="EC" id="2.7.1.237"/>
    </reaction>
</comment>
<keyword evidence="2 6" id="KW-0547">Nucleotide-binding</keyword>
<dbReference type="PIRSF" id="PIRSF006533">
    <property type="entry name" value="UCP006533"/>
    <property type="match status" value="1"/>
</dbReference>
<dbReference type="EC" id="2.7.1.237" evidence="6"/>
<reference evidence="8" key="1">
    <citation type="submission" date="2013-11" db="EMBL/GenBank/DDBJ databases">
        <authorList>
            <person name="Hoang H.T."/>
            <person name="Killian M.L."/>
            <person name="Madson D.M."/>
            <person name="Arruda P.H.E."/>
            <person name="Sun D."/>
            <person name="Schwartz K.J."/>
            <person name="Yoon K."/>
        </authorList>
    </citation>
    <scope>NUCLEOTIDE SEQUENCE [LARGE SCALE GENOMIC DNA]</scope>
    <source>
        <strain evidence="8">CDK2</strain>
    </source>
</reference>
<keyword evidence="4 6" id="KW-0173">Coenzyme A biosynthesis</keyword>
<organism evidence="7 8">
    <name type="scientific">Halolamina pelagica</name>
    <dbReference type="NCBI Taxonomy" id="699431"/>
    <lineage>
        <taxon>Archaea</taxon>
        <taxon>Methanobacteriati</taxon>
        <taxon>Methanobacteriota</taxon>
        <taxon>Stenosarchaea group</taxon>
        <taxon>Halobacteria</taxon>
        <taxon>Halobacteriales</taxon>
        <taxon>Haloferacaceae</taxon>
    </lineage>
</organism>
<dbReference type="OrthoDB" id="15447at2157"/>
<comment type="similarity">
    <text evidence="6">Belongs to the GTP-dependent DPCK family.</text>
</comment>
<evidence type="ECO:0000256" key="1">
    <source>
        <dbReference type="ARBA" id="ARBA00022679"/>
    </source>
</evidence>
<keyword evidence="1 6" id="KW-0808">Transferase</keyword>
<dbReference type="HAMAP" id="MF_00590">
    <property type="entry name" value="Dephospho_CoA_kinase_GTP_dep"/>
    <property type="match status" value="1"/>
</dbReference>
<dbReference type="Pfam" id="PF04019">
    <property type="entry name" value="DUF359"/>
    <property type="match status" value="1"/>
</dbReference>
<evidence type="ECO:0000256" key="5">
    <source>
        <dbReference type="ARBA" id="ARBA00023134"/>
    </source>
</evidence>